<keyword evidence="8" id="KW-0791">Threonine biosynthesis</keyword>
<dbReference type="SUPFAM" id="SSF51735">
    <property type="entry name" value="NAD(P)-binding Rossmann-fold domains"/>
    <property type="match status" value="1"/>
</dbReference>
<dbReference type="PANTHER" id="PTHR43331:SF1">
    <property type="entry name" value="HOMOSERINE DEHYDROGENASE"/>
    <property type="match status" value="1"/>
</dbReference>
<evidence type="ECO:0000256" key="16">
    <source>
        <dbReference type="PIRSR" id="PIRSR000098-2"/>
    </source>
</evidence>
<dbReference type="Pfam" id="PF03447">
    <property type="entry name" value="NAD_binding_3"/>
    <property type="match status" value="1"/>
</dbReference>
<dbReference type="InterPro" id="IPR016204">
    <property type="entry name" value="HDH"/>
</dbReference>
<dbReference type="PIRSF" id="PIRSF000098">
    <property type="entry name" value="Homoser_dehydrog"/>
    <property type="match status" value="1"/>
</dbReference>
<dbReference type="AlphaFoldDB" id="A0A399JBQ5"/>
<evidence type="ECO:0000256" key="11">
    <source>
        <dbReference type="ARBA" id="ARBA00023167"/>
    </source>
</evidence>
<evidence type="ECO:0000256" key="7">
    <source>
        <dbReference type="ARBA" id="ARBA00022605"/>
    </source>
</evidence>
<evidence type="ECO:0000256" key="6">
    <source>
        <dbReference type="ARBA" id="ARBA00013376"/>
    </source>
</evidence>
<feature type="binding site" evidence="16">
    <location>
        <position position="189"/>
    </location>
    <ligand>
        <name>L-homoserine</name>
        <dbReference type="ChEBI" id="CHEBI:57476"/>
    </ligand>
</feature>
<dbReference type="CDD" id="cd04881">
    <property type="entry name" value="ACT_HSDH-Hom"/>
    <property type="match status" value="1"/>
</dbReference>
<accession>A0A399JBQ5</accession>
<dbReference type="InterPro" id="IPR036291">
    <property type="entry name" value="NAD(P)-bd_dom_sf"/>
</dbReference>
<dbReference type="EMBL" id="QQXK01000009">
    <property type="protein sequence ID" value="RII42664.1"/>
    <property type="molecule type" value="Genomic_DNA"/>
</dbReference>
<dbReference type="InterPro" id="IPR002912">
    <property type="entry name" value="ACT_dom"/>
</dbReference>
<comment type="caution">
    <text evidence="18">The sequence shown here is derived from an EMBL/GenBank/DDBJ whole genome shotgun (WGS) entry which is preliminary data.</text>
</comment>
<dbReference type="SUPFAM" id="SSF55347">
    <property type="entry name" value="Glyceraldehyde-3-phosphate dehydrogenase-like, C-terminal domain"/>
    <property type="match status" value="1"/>
</dbReference>
<comment type="similarity">
    <text evidence="4">Belongs to the homoserine dehydrogenase family.</text>
</comment>
<dbReference type="GO" id="GO:0004412">
    <property type="term" value="F:homoserine dehydrogenase activity"/>
    <property type="evidence" value="ECO:0007669"/>
    <property type="project" value="UniProtKB-EC"/>
</dbReference>
<evidence type="ECO:0000259" key="17">
    <source>
        <dbReference type="PROSITE" id="PS51671"/>
    </source>
</evidence>
<feature type="active site" description="Proton donor" evidence="15">
    <location>
        <position position="204"/>
    </location>
</feature>
<dbReference type="InterPro" id="IPR045865">
    <property type="entry name" value="ACT-like_dom_sf"/>
</dbReference>
<dbReference type="GO" id="GO:0009086">
    <property type="term" value="P:methionine biosynthetic process"/>
    <property type="evidence" value="ECO:0007669"/>
    <property type="project" value="UniProtKB-KW"/>
</dbReference>
<comment type="pathway">
    <text evidence="3">Amino-acid biosynthesis; L-methionine biosynthesis via de novo pathway; L-homoserine from L-aspartate: step 3/3.</text>
</comment>
<dbReference type="Gene3D" id="3.30.70.260">
    <property type="match status" value="1"/>
</dbReference>
<dbReference type="Pfam" id="PF01842">
    <property type="entry name" value="ACT"/>
    <property type="match status" value="1"/>
</dbReference>
<dbReference type="Gene3D" id="3.40.50.720">
    <property type="entry name" value="NAD(P)-binding Rossmann-like Domain"/>
    <property type="match status" value="1"/>
</dbReference>
<dbReference type="Pfam" id="PF00742">
    <property type="entry name" value="Homoserine_dh"/>
    <property type="match status" value="1"/>
</dbReference>
<dbReference type="FunFam" id="3.30.360.10:FF:000005">
    <property type="entry name" value="Homoserine dehydrogenase"/>
    <property type="match status" value="1"/>
</dbReference>
<evidence type="ECO:0000256" key="2">
    <source>
        <dbReference type="ARBA" id="ARBA00005056"/>
    </source>
</evidence>
<dbReference type="GO" id="GO:0009088">
    <property type="term" value="P:threonine biosynthetic process"/>
    <property type="evidence" value="ECO:0007669"/>
    <property type="project" value="UniProtKB-UniPathway"/>
</dbReference>
<evidence type="ECO:0000313" key="18">
    <source>
        <dbReference type="EMBL" id="RII42664.1"/>
    </source>
</evidence>
<comment type="function">
    <text evidence="12">Catalyzes the conversion of L-aspartate-beta-semialdehyde (L-Asa) to L-homoserine (L-Hse), the third step in the biosynthesis of threonine and methionine from aspartate.</text>
</comment>
<dbReference type="InterPro" id="IPR001342">
    <property type="entry name" value="HDH_cat"/>
</dbReference>
<comment type="cofactor">
    <cofactor evidence="1">
        <name>a metal cation</name>
        <dbReference type="ChEBI" id="CHEBI:25213"/>
    </cofactor>
</comment>
<keyword evidence="11" id="KW-0486">Methionine biosynthesis</keyword>
<dbReference type="RefSeq" id="WP_119424209.1">
    <property type="nucleotide sequence ID" value="NZ_QQXK01000009.1"/>
</dbReference>
<proteinExistence type="inferred from homology"/>
<protein>
    <recommendedName>
        <fullName evidence="6">Homoserine dehydrogenase</fullName>
        <ecNumber evidence="5">1.1.1.3</ecNumber>
    </recommendedName>
</protein>
<dbReference type="UniPathway" id="UPA00050">
    <property type="reaction ID" value="UER00063"/>
</dbReference>
<dbReference type="NCBIfam" id="NF004976">
    <property type="entry name" value="PRK06349.1"/>
    <property type="match status" value="1"/>
</dbReference>
<dbReference type="PANTHER" id="PTHR43331">
    <property type="entry name" value="HOMOSERINE DEHYDROGENASE"/>
    <property type="match status" value="1"/>
</dbReference>
<comment type="catalytic activity">
    <reaction evidence="13">
        <text>L-homoserine + NADP(+) = L-aspartate 4-semialdehyde + NADPH + H(+)</text>
        <dbReference type="Rhea" id="RHEA:15761"/>
        <dbReference type="ChEBI" id="CHEBI:15378"/>
        <dbReference type="ChEBI" id="CHEBI:57476"/>
        <dbReference type="ChEBI" id="CHEBI:57783"/>
        <dbReference type="ChEBI" id="CHEBI:58349"/>
        <dbReference type="ChEBI" id="CHEBI:537519"/>
        <dbReference type="EC" id="1.1.1.3"/>
    </reaction>
    <physiologicalReaction direction="right-to-left" evidence="13">
        <dbReference type="Rhea" id="RHEA:15763"/>
    </physiologicalReaction>
</comment>
<dbReference type="EC" id="1.1.1.3" evidence="5"/>
<comment type="pathway">
    <text evidence="2">Amino-acid biosynthesis; L-threonine biosynthesis; L-threonine from L-aspartate: step 3/5.</text>
</comment>
<evidence type="ECO:0000256" key="4">
    <source>
        <dbReference type="ARBA" id="ARBA00006753"/>
    </source>
</evidence>
<dbReference type="SUPFAM" id="SSF55021">
    <property type="entry name" value="ACT-like"/>
    <property type="match status" value="1"/>
</dbReference>
<evidence type="ECO:0000256" key="5">
    <source>
        <dbReference type="ARBA" id="ARBA00013213"/>
    </source>
</evidence>
<dbReference type="Gene3D" id="3.30.360.10">
    <property type="entry name" value="Dihydrodipicolinate Reductase, domain 2"/>
    <property type="match status" value="1"/>
</dbReference>
<evidence type="ECO:0000256" key="3">
    <source>
        <dbReference type="ARBA" id="ARBA00005062"/>
    </source>
</evidence>
<dbReference type="Proteomes" id="UP000265419">
    <property type="component" value="Unassembled WGS sequence"/>
</dbReference>
<gene>
    <name evidence="18" type="ORF">DWB68_05825</name>
</gene>
<reference evidence="18 19" key="1">
    <citation type="submission" date="2018-07" db="EMBL/GenBank/DDBJ databases">
        <title>Arthrobacter sp. nov., isolated from raw cow's milk with high bacterial count.</title>
        <authorList>
            <person name="Hahne J."/>
            <person name="Isele D."/>
            <person name="Lipski A."/>
        </authorList>
    </citation>
    <scope>NUCLEOTIDE SEQUENCE [LARGE SCALE GENOMIC DNA]</scope>
    <source>
        <strain evidence="18 19">JZ R-35</strain>
    </source>
</reference>
<evidence type="ECO:0000313" key="19">
    <source>
        <dbReference type="Proteomes" id="UP000265419"/>
    </source>
</evidence>
<feature type="binding site" evidence="16">
    <location>
        <begin position="10"/>
        <end position="17"/>
    </location>
    <ligand>
        <name>NADP(+)</name>
        <dbReference type="ChEBI" id="CHEBI:58349"/>
    </ligand>
</feature>
<evidence type="ECO:0000256" key="14">
    <source>
        <dbReference type="ARBA" id="ARBA00049031"/>
    </source>
</evidence>
<name>A0A399JBQ5_9MICC</name>
<evidence type="ECO:0000256" key="12">
    <source>
        <dbReference type="ARBA" id="ARBA00044930"/>
    </source>
</evidence>
<sequence>MTITLKVALLGAGTVGAEVARILTQDAAQLQARSGAALELSAVVVRDTAADRGPHIPRELVSSDAEAAIDGADLVIELMGGLEPASTYIRRALSRGASVVTGNKALLAEQGPELFALAAENGAELSFEAAVAGAIPILRPLAESLAGDTVTKVMGIVNGSTNFILDKMDREGADLEAVMAEASALGYLEADPSADVEGHDAAAKAALLATLAFGSGFSIDQVHTEGITAVTAADVEAARAADQVIKLLAVVERSEAGVLMRVHPTLISREHPLAAVHGAFNAVFVEAQNAGELMFYGPGAGGAPTASAVMGDLVMAARHRLAGSAEPTRLAAEPIAALPVQDAITRYALALDVADAPGVLARIAQVFADHGVSIEAMRQNGHLDGAAELRIITHAGTQRALDATVAAVNKLDVVTGITSVMRVEGN</sequence>
<dbReference type="GO" id="GO:0050661">
    <property type="term" value="F:NADP binding"/>
    <property type="evidence" value="ECO:0007669"/>
    <property type="project" value="InterPro"/>
</dbReference>
<evidence type="ECO:0000256" key="15">
    <source>
        <dbReference type="PIRSR" id="PIRSR000098-1"/>
    </source>
</evidence>
<organism evidence="18 19">
    <name type="scientific">Galactobacter valiniphilus</name>
    <dbReference type="NCBI Taxonomy" id="2676122"/>
    <lineage>
        <taxon>Bacteria</taxon>
        <taxon>Bacillati</taxon>
        <taxon>Actinomycetota</taxon>
        <taxon>Actinomycetes</taxon>
        <taxon>Micrococcales</taxon>
        <taxon>Micrococcaceae</taxon>
        <taxon>Galactobacter</taxon>
    </lineage>
</organism>
<evidence type="ECO:0000256" key="9">
    <source>
        <dbReference type="ARBA" id="ARBA00023002"/>
    </source>
</evidence>
<keyword evidence="19" id="KW-1185">Reference proteome</keyword>
<keyword evidence="10" id="KW-0915">Sodium</keyword>
<dbReference type="InterPro" id="IPR005106">
    <property type="entry name" value="Asp/hSer_DH_NAD-bd"/>
</dbReference>
<evidence type="ECO:0000256" key="1">
    <source>
        <dbReference type="ARBA" id="ARBA00001920"/>
    </source>
</evidence>
<dbReference type="PROSITE" id="PS51671">
    <property type="entry name" value="ACT"/>
    <property type="match status" value="1"/>
</dbReference>
<keyword evidence="16" id="KW-0521">NADP</keyword>
<feature type="binding site" evidence="16">
    <location>
        <position position="104"/>
    </location>
    <ligand>
        <name>NADPH</name>
        <dbReference type="ChEBI" id="CHEBI:57783"/>
    </ligand>
</feature>
<keyword evidence="7" id="KW-0028">Amino-acid biosynthesis</keyword>
<evidence type="ECO:0000256" key="13">
    <source>
        <dbReference type="ARBA" id="ARBA00048841"/>
    </source>
</evidence>
<evidence type="ECO:0000256" key="10">
    <source>
        <dbReference type="ARBA" id="ARBA00023053"/>
    </source>
</evidence>
<keyword evidence="9" id="KW-0560">Oxidoreductase</keyword>
<comment type="catalytic activity">
    <reaction evidence="14">
        <text>L-homoserine + NAD(+) = L-aspartate 4-semialdehyde + NADH + H(+)</text>
        <dbReference type="Rhea" id="RHEA:15757"/>
        <dbReference type="ChEBI" id="CHEBI:15378"/>
        <dbReference type="ChEBI" id="CHEBI:57476"/>
        <dbReference type="ChEBI" id="CHEBI:57540"/>
        <dbReference type="ChEBI" id="CHEBI:57945"/>
        <dbReference type="ChEBI" id="CHEBI:537519"/>
        <dbReference type="EC" id="1.1.1.3"/>
    </reaction>
    <physiologicalReaction direction="right-to-left" evidence="14">
        <dbReference type="Rhea" id="RHEA:15759"/>
    </physiologicalReaction>
</comment>
<dbReference type="UniPathway" id="UPA00051">
    <property type="reaction ID" value="UER00465"/>
</dbReference>
<feature type="domain" description="ACT" evidence="17">
    <location>
        <begin position="348"/>
        <end position="422"/>
    </location>
</feature>
<evidence type="ECO:0000256" key="8">
    <source>
        <dbReference type="ARBA" id="ARBA00022697"/>
    </source>
</evidence>